<dbReference type="Pfam" id="PF18829">
    <property type="entry name" value="Importin_rep_6"/>
    <property type="match status" value="1"/>
</dbReference>
<dbReference type="Gene3D" id="1.25.10.10">
    <property type="entry name" value="Leucine-rich Repeat Variant"/>
    <property type="match status" value="2"/>
</dbReference>
<dbReference type="InterPro" id="IPR041389">
    <property type="entry name" value="Importin_rep_6"/>
</dbReference>
<evidence type="ECO:0000256" key="8">
    <source>
        <dbReference type="SAM" id="MobiDB-lite"/>
    </source>
</evidence>
<dbReference type="Pfam" id="PF25574">
    <property type="entry name" value="TPR_IMB1"/>
    <property type="match status" value="1"/>
</dbReference>
<evidence type="ECO:0000256" key="4">
    <source>
        <dbReference type="ARBA" id="ARBA00022490"/>
    </source>
</evidence>
<evidence type="ECO:0000259" key="9">
    <source>
        <dbReference type="Pfam" id="PF25574"/>
    </source>
</evidence>
<dbReference type="InterPro" id="IPR016024">
    <property type="entry name" value="ARM-type_fold"/>
</dbReference>
<dbReference type="Proteomes" id="UP000027195">
    <property type="component" value="Unassembled WGS sequence"/>
</dbReference>
<feature type="domain" description="Importin subunit beta-1/Transportin-1-like TPR repeats" evidence="9">
    <location>
        <begin position="538"/>
        <end position="691"/>
    </location>
</feature>
<dbReference type="InterPro" id="IPR041653">
    <property type="entry name" value="Importin_rep_4"/>
</dbReference>
<dbReference type="InterPro" id="IPR011989">
    <property type="entry name" value="ARM-like"/>
</dbReference>
<dbReference type="HOGENOM" id="CLU_003794_0_2_1"/>
<dbReference type="Pfam" id="PF13513">
    <property type="entry name" value="HEAT_EZ"/>
    <property type="match status" value="1"/>
</dbReference>
<reference evidence="12" key="1">
    <citation type="journal article" date="2014" name="Proc. Natl. Acad. Sci. U.S.A.">
        <title>Extensive sampling of basidiomycete genomes demonstrates inadequacy of the white-rot/brown-rot paradigm for wood decay fungi.</title>
        <authorList>
            <person name="Riley R."/>
            <person name="Salamov A.A."/>
            <person name="Brown D.W."/>
            <person name="Nagy L.G."/>
            <person name="Floudas D."/>
            <person name="Held B.W."/>
            <person name="Levasseur A."/>
            <person name="Lombard V."/>
            <person name="Morin E."/>
            <person name="Otillar R."/>
            <person name="Lindquist E.A."/>
            <person name="Sun H."/>
            <person name="LaButti K.M."/>
            <person name="Schmutz J."/>
            <person name="Jabbour D."/>
            <person name="Luo H."/>
            <person name="Baker S.E."/>
            <person name="Pisabarro A.G."/>
            <person name="Walton J.D."/>
            <person name="Blanchette R.A."/>
            <person name="Henrissat B."/>
            <person name="Martin F."/>
            <person name="Cullen D."/>
            <person name="Hibbett D.S."/>
            <person name="Grigoriev I.V."/>
        </authorList>
    </citation>
    <scope>NUCLEOTIDE SEQUENCE [LARGE SCALE GENOMIC DNA]</scope>
    <source>
        <strain evidence="12">FD-172 SS1</strain>
    </source>
</reference>
<protein>
    <recommendedName>
        <fullName evidence="13">TOG domain-containing protein</fullName>
    </recommendedName>
</protein>
<dbReference type="FunCoup" id="A0A067MH97">
    <property type="interactions" value="607"/>
</dbReference>
<evidence type="ECO:0000313" key="11">
    <source>
        <dbReference type="EMBL" id="KDQ15158.1"/>
    </source>
</evidence>
<dbReference type="InParanoid" id="A0A067MH97"/>
<evidence type="ECO:0000256" key="1">
    <source>
        <dbReference type="ARBA" id="ARBA00004123"/>
    </source>
</evidence>
<dbReference type="PANTHER" id="PTHR10527">
    <property type="entry name" value="IMPORTIN BETA"/>
    <property type="match status" value="1"/>
</dbReference>
<dbReference type="Pfam" id="PF25780">
    <property type="entry name" value="TPR_IPO5"/>
    <property type="match status" value="1"/>
</dbReference>
<keyword evidence="7" id="KW-0539">Nucleus</keyword>
<keyword evidence="5" id="KW-0677">Repeat</keyword>
<dbReference type="OrthoDB" id="543373at2759"/>
<dbReference type="GO" id="GO:0005634">
    <property type="term" value="C:nucleus"/>
    <property type="evidence" value="ECO:0007669"/>
    <property type="project" value="UniProtKB-SubCell"/>
</dbReference>
<dbReference type="Pfam" id="PF18808">
    <property type="entry name" value="Importin_rep_4"/>
    <property type="match status" value="1"/>
</dbReference>
<evidence type="ECO:0000313" key="12">
    <source>
        <dbReference type="Proteomes" id="UP000027195"/>
    </source>
</evidence>
<dbReference type="STRING" id="930990.A0A067MH97"/>
<evidence type="ECO:0000256" key="3">
    <source>
        <dbReference type="ARBA" id="ARBA00022448"/>
    </source>
</evidence>
<keyword evidence="6" id="KW-0653">Protein transport</keyword>
<evidence type="ECO:0000256" key="5">
    <source>
        <dbReference type="ARBA" id="ARBA00022737"/>
    </source>
</evidence>
<dbReference type="GO" id="GO:0005737">
    <property type="term" value="C:cytoplasm"/>
    <property type="evidence" value="ECO:0007669"/>
    <property type="project" value="UniProtKB-SubCell"/>
</dbReference>
<dbReference type="EMBL" id="KL198034">
    <property type="protein sequence ID" value="KDQ15158.1"/>
    <property type="molecule type" value="Genomic_DNA"/>
</dbReference>
<proteinExistence type="predicted"/>
<evidence type="ECO:0000256" key="2">
    <source>
        <dbReference type="ARBA" id="ARBA00004496"/>
    </source>
</evidence>
<keyword evidence="3" id="KW-0813">Transport</keyword>
<keyword evidence="4" id="KW-0963">Cytoplasm</keyword>
<feature type="compositionally biased region" description="Low complexity" evidence="8">
    <location>
        <begin position="294"/>
        <end position="309"/>
    </location>
</feature>
<accession>A0A067MH97</accession>
<name>A0A067MH97_BOTB1</name>
<evidence type="ECO:0000259" key="10">
    <source>
        <dbReference type="Pfam" id="PF25780"/>
    </source>
</evidence>
<dbReference type="InterPro" id="IPR058584">
    <property type="entry name" value="IMB1_TNPO1-like_TPR"/>
</dbReference>
<sequence length="925" mass="102510">MMAEEVPHEIVNELNQILSNLVLGDNEIRRSAERILNEKWLASQPEAVLLALVQLTRQSPEHHMRSFAAVLTRRLLFRALPPAADAPHTNMSIYDHLSESTRKKMEGALLMCLSEETDEGVRKKVVDTITDIALGSMERGRPWPALQTVALECTQSAIPGHRECAFRIFAAVPIILLDHETRFACEVLERGLKDAQSFEVRLAAARASTAYLVAADQSTQSHALSLMYPLLETLPPLSVTHLPSFLRALNPLASSRPALFRPHLSSLLTFLFPLVLPPPTSSLFDATPTAAHPHTFSFPPTPTSRNSTSLHFQDSGRAENTTYPPEDEETDAVRHSALELLISITEARPTMVKECPGWVSGVVRCCLEGMAEIRDGQAGTTWADTEDPHEEENDFGYSYVFEESLDRLACALGGEALLPIAFQYIPAMLASHDWMQRHAGLMAIASIAEGTHKVMEKELNKIISLVTPMFKDIHPRVRYAACQCIGQLCTDLEEIVQELHYREIFAVLIPTLRDPEPRVHSHAAAAMINFCAGVDRETLRPYLDDIVGDLLSMLNVTGRRYVQEQAITTLAMVADASAEIFRKYYGTIMPNLLNVLRGATHSDLRTLRCKVMECAGLIANAVGTDMFKADAAAFAQLLLEIQEGVTEPDDPTSHYLISTWAKVCTALGPSFEPYLPYVMPPLLRSAAVKADVAIVDEDASEKEGWELIDMDGQQVGIRTATLEEKCTAFDMLLTHCATLGPKFAPYLPRTLELALPGLKFFFHDGVREACAMLIPVLIVCGKESGTLTPTMLNEIFGRVVSAISCESDPSYLASLYKCFTDSARVVQTQSLTLEQVGVVVKATQNHLQVFAQKRRARNNRIQGMDWEEEKEDILLMEDMENFALDAMSKMLELFDKSHPLLIAIGSIKEMGVGERWEGDSNGSHD</sequence>
<comment type="subcellular location">
    <subcellularLocation>
        <location evidence="2">Cytoplasm</location>
    </subcellularLocation>
    <subcellularLocation>
        <location evidence="1">Nucleus</location>
    </subcellularLocation>
</comment>
<evidence type="ECO:0008006" key="13">
    <source>
        <dbReference type="Google" id="ProtNLM"/>
    </source>
</evidence>
<dbReference type="InterPro" id="IPR040122">
    <property type="entry name" value="Importin_beta"/>
</dbReference>
<dbReference type="GO" id="GO:0006606">
    <property type="term" value="P:protein import into nucleus"/>
    <property type="evidence" value="ECO:0007669"/>
    <property type="project" value="InterPro"/>
</dbReference>
<dbReference type="AlphaFoldDB" id="A0A067MH97"/>
<evidence type="ECO:0000256" key="7">
    <source>
        <dbReference type="ARBA" id="ARBA00023242"/>
    </source>
</evidence>
<organism evidence="11 12">
    <name type="scientific">Botryobasidium botryosum (strain FD-172 SS1)</name>
    <dbReference type="NCBI Taxonomy" id="930990"/>
    <lineage>
        <taxon>Eukaryota</taxon>
        <taxon>Fungi</taxon>
        <taxon>Dikarya</taxon>
        <taxon>Basidiomycota</taxon>
        <taxon>Agaricomycotina</taxon>
        <taxon>Agaricomycetes</taxon>
        <taxon>Cantharellales</taxon>
        <taxon>Botryobasidiaceae</taxon>
        <taxon>Botryobasidium</taxon>
    </lineage>
</organism>
<feature type="domain" description="IPO4/5-like TPR repeats" evidence="10">
    <location>
        <begin position="118"/>
        <end position="270"/>
    </location>
</feature>
<feature type="region of interest" description="Disordered" evidence="8">
    <location>
        <begin position="294"/>
        <end position="330"/>
    </location>
</feature>
<keyword evidence="12" id="KW-1185">Reference proteome</keyword>
<dbReference type="InterPro" id="IPR057672">
    <property type="entry name" value="TPR_IPO4/5"/>
</dbReference>
<gene>
    <name evidence="11" type="ORF">BOTBODRAFT_158816</name>
</gene>
<dbReference type="SUPFAM" id="SSF48371">
    <property type="entry name" value="ARM repeat"/>
    <property type="match status" value="1"/>
</dbReference>
<evidence type="ECO:0000256" key="6">
    <source>
        <dbReference type="ARBA" id="ARBA00022927"/>
    </source>
</evidence>